<proteinExistence type="predicted"/>
<dbReference type="Proteomes" id="UP000178666">
    <property type="component" value="Chromosome"/>
</dbReference>
<evidence type="ECO:0000313" key="4">
    <source>
        <dbReference type="Proteomes" id="UP000075221"/>
    </source>
</evidence>
<evidence type="ECO:0000313" key="2">
    <source>
        <dbReference type="EMBL" id="AMS06256.1"/>
    </source>
</evidence>
<organism evidence="2 4">
    <name type="scientific">Acidipropionibacterium acidipropionici</name>
    <dbReference type="NCBI Taxonomy" id="1748"/>
    <lineage>
        <taxon>Bacteria</taxon>
        <taxon>Bacillati</taxon>
        <taxon>Actinomycetota</taxon>
        <taxon>Actinomycetes</taxon>
        <taxon>Propionibacteriales</taxon>
        <taxon>Propionibacteriaceae</taxon>
        <taxon>Acidipropionibacterium</taxon>
    </lineage>
</organism>
<feature type="transmembrane region" description="Helical" evidence="1">
    <location>
        <begin position="12"/>
        <end position="35"/>
    </location>
</feature>
<evidence type="ECO:0000256" key="1">
    <source>
        <dbReference type="SAM" id="Phobius"/>
    </source>
</evidence>
<accession>A0AAC8YGH1</accession>
<reference evidence="3 5" key="1">
    <citation type="journal article" date="2016" name="Plant Dis.">
        <title>Improved production of propionic acid using genome shuffling.</title>
        <authorList>
            <person name="Luna-Flores C.H."/>
            <person name="Palfreyman R.W."/>
            <person name="Kromer J.O."/>
            <person name="Nielsen L.K."/>
            <person name="Marcellin E."/>
        </authorList>
    </citation>
    <scope>NUCLEOTIDE SEQUENCE [LARGE SCALE GENOMIC DNA]</scope>
    <source>
        <strain evidence="3 5">F3E8</strain>
    </source>
</reference>
<dbReference type="RefSeq" id="WP_062820143.1">
    <property type="nucleotide sequence ID" value="NZ_CP014352.1"/>
</dbReference>
<dbReference type="Proteomes" id="UP000075221">
    <property type="component" value="Chromosome"/>
</dbReference>
<evidence type="ECO:0000313" key="3">
    <source>
        <dbReference type="EMBL" id="AOZ47711.1"/>
    </source>
</evidence>
<dbReference type="EMBL" id="CP015970">
    <property type="protein sequence ID" value="AOZ47711.1"/>
    <property type="molecule type" value="Genomic_DNA"/>
</dbReference>
<protein>
    <submittedName>
        <fullName evidence="2">Uncharacterized protein</fullName>
    </submittedName>
</protein>
<gene>
    <name evidence="3" type="ORF">A8L58_14660</name>
    <name evidence="2" type="ORF">AXH35_13210</name>
</gene>
<keyword evidence="1" id="KW-0472">Membrane</keyword>
<name>A0AAC8YGH1_9ACTN</name>
<reference evidence="2 4" key="2">
    <citation type="submission" date="2016-02" db="EMBL/GenBank/DDBJ databases">
        <title>Complete Genome Sequence of Propionibacterium acidipropionici ATCC 55737.</title>
        <authorList>
            <person name="Luna Flores C.H."/>
            <person name="Nielsen L.K."/>
            <person name="Marcellin E."/>
        </authorList>
    </citation>
    <scope>NUCLEOTIDE SEQUENCE [LARGE SCALE GENOMIC DNA]</scope>
    <source>
        <strain evidence="2 4">ATCC 55737</strain>
    </source>
</reference>
<feature type="transmembrane region" description="Helical" evidence="1">
    <location>
        <begin position="105"/>
        <end position="123"/>
    </location>
</feature>
<feature type="transmembrane region" description="Helical" evidence="1">
    <location>
        <begin position="47"/>
        <end position="68"/>
    </location>
</feature>
<dbReference type="EMBL" id="CP014352">
    <property type="protein sequence ID" value="AMS06256.1"/>
    <property type="molecule type" value="Genomic_DNA"/>
</dbReference>
<dbReference type="AlphaFoldDB" id="A0AAC8YGH1"/>
<keyword evidence="1" id="KW-1133">Transmembrane helix</keyword>
<sequence length="139" mass="14921">MVNSRRLSNATRFPVVEIPLAVISGLVGMAGYMYRARTAGSDPESDVMVFSFVVYALSGVIALIWRPLVDAAKAAIAWIHFIPGVGIVAWYGLYFARQEQGGFDIFLMPLGLGIIFGTVGSLLHRFSKGAPSVDEAPSA</sequence>
<keyword evidence="1" id="KW-0812">Transmembrane</keyword>
<evidence type="ECO:0000313" key="5">
    <source>
        <dbReference type="Proteomes" id="UP000178666"/>
    </source>
</evidence>
<feature type="transmembrane region" description="Helical" evidence="1">
    <location>
        <begin position="75"/>
        <end position="93"/>
    </location>
</feature>
<keyword evidence="5" id="KW-1185">Reference proteome</keyword>